<feature type="compositionally biased region" description="Low complexity" evidence="2">
    <location>
        <begin position="34"/>
        <end position="57"/>
    </location>
</feature>
<dbReference type="RefSeq" id="XP_067069322.1">
    <property type="nucleotide sequence ID" value="XM_067211870.1"/>
</dbReference>
<reference evidence="3 4" key="1">
    <citation type="submission" date="2016-10" db="EMBL/GenBank/DDBJ databases">
        <title>Reductive evolution of mitochondrial metabolism and differential evolution of invasion-related proteins in Cryptosporidium.</title>
        <authorList>
            <person name="Liu S."/>
            <person name="Roellig D.M."/>
            <person name="Guo Y."/>
            <person name="Li N."/>
            <person name="Frace M.A."/>
            <person name="Tang K."/>
            <person name="Zhang L."/>
            <person name="Feng Y."/>
            <person name="Xiao L."/>
        </authorList>
    </citation>
    <scope>NUCLEOTIDE SEQUENCE [LARGE SCALE GENOMIC DNA]</scope>
    <source>
        <strain evidence="3">30847</strain>
    </source>
</reference>
<sequence length="1663" mass="186287">MAKIEFISRKYTIWYLLCFALLYLTVARSSSSSYEQSESSDSTPDGSSEGSQSSDLSIDFLDTSVAFPPPPSSFKDPNDNKRFSHKELLPSMPKFRGLVGEVEEVSEKAVSPFKTPKKKESNTNGSGPFDFIHIMDKGIPSNMPFIVTLPNEPEKIKLRDMKAKLDINIEPEVSFTEYEIGKDIRRDSQFYYELKENLFNDKKIHKEVTEVVRNAEEYRASIDSNIRSLITSVNQIKHLYEDMEAKFKKMKKSNIPEESLIAHEDEIARLKLKYQESYGYLMSEKRKRDAAIDIIMKSKQQLLNIDERIKRTQEKLNVFENQLDIHENSSVPTDELEILQETEIETKQGYLPDEVSIAPHRNDVDISARSYDESLMLEAEESTGVPEMSSQSPQNSQNQIFDIAADESLNSLNPHLSGSPVASLTPSPVIPLTPSPDSSTLSQVSLKSPPVPPPQSPVPSTPSPIISPQSPIISPQSPVPSIPISHSLPQTSGSDLGSEFDIYKFVQFALTSYSSSISEGEYNQRVEELAKRINIINFAMSCIYEVTEFFLFLSLDDSSESSYTAADALKVCRQIWRDSFHSMVKHYVTIPPATLRTLFKTAIQQHSEAVKSLSNFYREDQFNTMVESINIESFESCKTIVDNLFKEADFSEEVITRICITMQETYKKYSRHIKDHAALINYASRIAVYSVIPYSYDTAPFQHNNDLDQMIKRFSFKSLSSSSTFYSQCLEHYSAVYGPNSTYEMAHKIVQEICTSVQSLFSKALPHGVNVVIFSTKQVPTEMIPLFSGATEMVFYRYKSQSDILIPKESSESSLDPGVPADLSPELQLTLNILDQQSKTQDFLQEQQTQLKQILEKPLNSDDTHQILNVLASLNSKQREIERNLAVTSPTITQIISGFREYSQSLPSIPMSSAGTAEISTVDTSMVQNFLKAVENQRQLLDQQQEQLLILMQQPSLSPADRSMTSMLLSDTESRKINLSNQVEASFQSFSMASPLSPESPLSSVSQTGILSHDNSALSDAISNLRILFMEVTATSEEVSKILSGISASTLSPESHNAVNSLNKKIQKVNSKLGSINKRLQKPSNYITRIEDADEINSILMRLLSSIKVYMNKCKKIERSGLGFSTISSADITPPESLSPLLTDSVKEKFPSPQFVAKISSNIVRTQNNQGHIKEFLDIMATRRLAEKERKKLKKLFDDSGERLRSIVRNITRLAANSNSDQLLNFADRFNSTLVDIFINQQNLLKTYLAISGRGENSQDGISINQAVVKLTNGLSEIMNYLGTNKFDETTYSPSPLLDNQLSSISTSPLSPKSGRNITKSPISRFGSSEIVPNFRMLPIESPMVKISAPGQKSNNRLQLPVIPLFRKPHIEKPIYEYNKSRKDSRGVPIVAGPLAGSNVGQKALSYVEKALKRQQTSGIYPQGFKIQGSNIYKQLPISVISPLLGSNTSTTTKIMNRDIFCIKYGYKSMSISSHHRAYRLFAKAPKILPKGVVMDRRSACDIAFKISEVNTLQGCTNIIYPSLVNLGYSISGHRAQKVCQAILVESSTTNIGGDCSQFVSHRTKSKYNFTPLENERATKMFLNFSRLGSEVGVKTVQLSHHTICDFVESMKLVLFPGEKFESYRAYECLGAFEQHLLLESANLTENHIRGILKACQDSGFKL</sequence>
<evidence type="ECO:0000256" key="1">
    <source>
        <dbReference type="SAM" id="Coils"/>
    </source>
</evidence>
<evidence type="ECO:0000256" key="2">
    <source>
        <dbReference type="SAM" id="MobiDB-lite"/>
    </source>
</evidence>
<gene>
    <name evidence="3" type="ORF">cand_016360</name>
</gene>
<feature type="region of interest" description="Disordered" evidence="2">
    <location>
        <begin position="427"/>
        <end position="464"/>
    </location>
</feature>
<name>A0A1J4MWP5_9CRYT</name>
<keyword evidence="4" id="KW-1185">Reference proteome</keyword>
<dbReference type="Proteomes" id="UP000186804">
    <property type="component" value="Unassembled WGS sequence"/>
</dbReference>
<feature type="coiled-coil region" evidence="1">
    <location>
        <begin position="927"/>
        <end position="954"/>
    </location>
</feature>
<dbReference type="EMBL" id="LRBS01000034">
    <property type="protein sequence ID" value="OII77476.1"/>
    <property type="molecule type" value="Genomic_DNA"/>
</dbReference>
<evidence type="ECO:0000313" key="3">
    <source>
        <dbReference type="EMBL" id="OII77476.1"/>
    </source>
</evidence>
<feature type="coiled-coil region" evidence="1">
    <location>
        <begin position="295"/>
        <end position="329"/>
    </location>
</feature>
<evidence type="ECO:0000313" key="4">
    <source>
        <dbReference type="Proteomes" id="UP000186804"/>
    </source>
</evidence>
<feature type="compositionally biased region" description="Low complexity" evidence="2">
    <location>
        <begin position="435"/>
        <end position="448"/>
    </location>
</feature>
<dbReference type="GeneID" id="92365821"/>
<comment type="caution">
    <text evidence="3">The sequence shown here is derived from an EMBL/GenBank/DDBJ whole genome shotgun (WGS) entry which is preliminary data.</text>
</comment>
<feature type="compositionally biased region" description="Pro residues" evidence="2">
    <location>
        <begin position="449"/>
        <end position="462"/>
    </location>
</feature>
<organism evidence="3 4">
    <name type="scientific">Cryptosporidium andersoni</name>
    <dbReference type="NCBI Taxonomy" id="117008"/>
    <lineage>
        <taxon>Eukaryota</taxon>
        <taxon>Sar</taxon>
        <taxon>Alveolata</taxon>
        <taxon>Apicomplexa</taxon>
        <taxon>Conoidasida</taxon>
        <taxon>Coccidia</taxon>
        <taxon>Eucoccidiorida</taxon>
        <taxon>Eimeriorina</taxon>
        <taxon>Cryptosporidiidae</taxon>
        <taxon>Cryptosporidium</taxon>
    </lineage>
</organism>
<proteinExistence type="predicted"/>
<feature type="region of interest" description="Disordered" evidence="2">
    <location>
        <begin position="34"/>
        <end position="83"/>
    </location>
</feature>
<accession>A0A1J4MWP5</accession>
<dbReference type="OrthoDB" id="342351at2759"/>
<keyword evidence="1" id="KW-0175">Coiled coil</keyword>
<dbReference type="VEuPathDB" id="CryptoDB:cand_016360"/>
<protein>
    <submittedName>
        <fullName evidence="3">Uncharacterized protein</fullName>
    </submittedName>
</protein>